<dbReference type="InterPro" id="IPR038770">
    <property type="entry name" value="Na+/solute_symporter_sf"/>
</dbReference>
<evidence type="ECO:0000256" key="5">
    <source>
        <dbReference type="SAM" id="Phobius"/>
    </source>
</evidence>
<evidence type="ECO:0000256" key="1">
    <source>
        <dbReference type="ARBA" id="ARBA00004141"/>
    </source>
</evidence>
<dbReference type="GO" id="GO:0005886">
    <property type="term" value="C:plasma membrane"/>
    <property type="evidence" value="ECO:0007669"/>
    <property type="project" value="InterPro"/>
</dbReference>
<evidence type="ECO:0000259" key="6">
    <source>
        <dbReference type="Pfam" id="PF00999"/>
    </source>
</evidence>
<evidence type="ECO:0000256" key="4">
    <source>
        <dbReference type="ARBA" id="ARBA00023136"/>
    </source>
</evidence>
<dbReference type="InterPro" id="IPR004712">
    <property type="entry name" value="Na+/H+_antiporter_fungi"/>
</dbReference>
<feature type="transmembrane region" description="Helical" evidence="5">
    <location>
        <begin position="30"/>
        <end position="49"/>
    </location>
</feature>
<reference evidence="8" key="1">
    <citation type="journal article" date="2013" name="PLoS Genet.">
        <title>The genome of Spraguea lophii and the basis of host-microsporidian interactions.</title>
        <authorList>
            <person name="Campbell S.E."/>
            <person name="Williams T.A."/>
            <person name="Yousuf A."/>
            <person name="Soanes D.M."/>
            <person name="Paszkiewicz K.H."/>
            <person name="Williams B.A.P."/>
        </authorList>
    </citation>
    <scope>NUCLEOTIDE SEQUENCE [LARGE SCALE GENOMIC DNA]</scope>
    <source>
        <strain evidence="8">42_110</strain>
    </source>
</reference>
<protein>
    <submittedName>
        <fullName evidence="7">Na+/H+ antiporter</fullName>
    </submittedName>
</protein>
<evidence type="ECO:0000256" key="2">
    <source>
        <dbReference type="ARBA" id="ARBA00022692"/>
    </source>
</evidence>
<dbReference type="GO" id="GO:0120029">
    <property type="term" value="P:proton export across plasma membrane"/>
    <property type="evidence" value="ECO:0007669"/>
    <property type="project" value="InterPro"/>
</dbReference>
<feature type="transmembrane region" description="Helical" evidence="5">
    <location>
        <begin position="6"/>
        <end position="25"/>
    </location>
</feature>
<keyword evidence="3 5" id="KW-1133">Transmembrane helix</keyword>
<sequence length="435" mass="49493">MDCFFLTITILGAFIMVFGLISLFIKEKLYISETLVATVFGIIIGPYALKAVPIDSSYTINFSRIVICMQVICVGMIVPKTYLINEKRSLMMFLVPIMIISYIISSVAIHYILGLNWLYSFIIGACVTPTDPVLSSTALKGKFANRYVPQHLRNLLTIESGANDGLGFPMLTLPLYLLGYSKITKALYMWGFRTLFIEVFIAILIGICIGYISRKILYFSAERKLIDKESFLSFLIALTFFTTGFTAIFSLDDILACFITGMVFAYNRTLVNDIKDSHLYEVIDLLCNLSFFIFFGASIPFAQIKLKYIIVGIVLLFFRRLPVVLAFKEFVPQLFNYKEAVFAGWFGPIGVGAVFFAYHTQHEMEHFGKEFITLHNTFYEEIIPIIYTIVMCSIIVHGITAPIMHIHLKRKKANTITEISESEYTEFEDQPILQQ</sequence>
<dbReference type="GO" id="GO:0015385">
    <property type="term" value="F:sodium:proton antiporter activity"/>
    <property type="evidence" value="ECO:0007669"/>
    <property type="project" value="InterPro"/>
</dbReference>
<feature type="transmembrane region" description="Helical" evidence="5">
    <location>
        <begin position="195"/>
        <end position="213"/>
    </location>
</feature>
<dbReference type="OrthoDB" id="2190219at2759"/>
<evidence type="ECO:0000256" key="3">
    <source>
        <dbReference type="ARBA" id="ARBA00022989"/>
    </source>
</evidence>
<feature type="transmembrane region" description="Helical" evidence="5">
    <location>
        <begin position="233"/>
        <end position="266"/>
    </location>
</feature>
<keyword evidence="2 5" id="KW-0812">Transmembrane</keyword>
<organism evidence="7 8">
    <name type="scientific">Spraguea lophii (strain 42_110)</name>
    <name type="common">Microsporidian parasite</name>
    <dbReference type="NCBI Taxonomy" id="1358809"/>
    <lineage>
        <taxon>Eukaryota</taxon>
        <taxon>Fungi</taxon>
        <taxon>Fungi incertae sedis</taxon>
        <taxon>Microsporidia</taxon>
        <taxon>Spragueidae</taxon>
        <taxon>Spraguea</taxon>
    </lineage>
</organism>
<feature type="domain" description="Cation/H+ exchanger transmembrane" evidence="6">
    <location>
        <begin position="18"/>
        <end position="404"/>
    </location>
</feature>
<dbReference type="AlphaFoldDB" id="S7XT31"/>
<evidence type="ECO:0000313" key="7">
    <source>
        <dbReference type="EMBL" id="EPR79068.1"/>
    </source>
</evidence>
<feature type="transmembrane region" description="Helical" evidence="5">
    <location>
        <begin position="90"/>
        <end position="113"/>
    </location>
</feature>
<accession>S7XT31</accession>
<dbReference type="Pfam" id="PF00999">
    <property type="entry name" value="Na_H_Exchanger"/>
    <property type="match status" value="1"/>
</dbReference>
<dbReference type="Proteomes" id="UP000014978">
    <property type="component" value="Unassembled WGS sequence"/>
</dbReference>
<feature type="transmembrane region" description="Helical" evidence="5">
    <location>
        <begin position="308"/>
        <end position="327"/>
    </location>
</feature>
<dbReference type="VEuPathDB" id="MicrosporidiaDB:SLOPH_1385"/>
<feature type="transmembrane region" description="Helical" evidence="5">
    <location>
        <begin position="61"/>
        <end position="78"/>
    </location>
</feature>
<dbReference type="PANTHER" id="PTHR31382">
    <property type="entry name" value="NA(+)/H(+) ANTIPORTER"/>
    <property type="match status" value="1"/>
</dbReference>
<dbReference type="InParanoid" id="S7XT31"/>
<name>S7XT31_SPRLO</name>
<gene>
    <name evidence="7" type="ORF">SLOPH_1385</name>
</gene>
<dbReference type="InterPro" id="IPR006153">
    <property type="entry name" value="Cation/H_exchanger_TM"/>
</dbReference>
<keyword evidence="8" id="KW-1185">Reference proteome</keyword>
<feature type="transmembrane region" description="Helical" evidence="5">
    <location>
        <begin position="278"/>
        <end position="302"/>
    </location>
</feature>
<proteinExistence type="predicted"/>
<dbReference type="PANTHER" id="PTHR31382:SF1">
    <property type="entry name" value="SODIUM ION_PROTON EXCHANGER (EUROFUNG)"/>
    <property type="match status" value="1"/>
</dbReference>
<dbReference type="GO" id="GO:0036376">
    <property type="term" value="P:sodium ion export across plasma membrane"/>
    <property type="evidence" value="ECO:0007669"/>
    <property type="project" value="InterPro"/>
</dbReference>
<dbReference type="EMBL" id="ATCN01000414">
    <property type="protein sequence ID" value="EPR79068.1"/>
    <property type="molecule type" value="Genomic_DNA"/>
</dbReference>
<dbReference type="FunCoup" id="S7XT31">
    <property type="interactions" value="20"/>
</dbReference>
<comment type="caution">
    <text evidence="7">The sequence shown here is derived from an EMBL/GenBank/DDBJ whole genome shotgun (WGS) entry which is preliminary data.</text>
</comment>
<dbReference type="STRING" id="1358809.S7XT31"/>
<dbReference type="OMA" id="WYGAYIP"/>
<dbReference type="HOGENOM" id="CLU_008635_5_0_1"/>
<feature type="transmembrane region" description="Helical" evidence="5">
    <location>
        <begin position="339"/>
        <end position="358"/>
    </location>
</feature>
<feature type="transmembrane region" description="Helical" evidence="5">
    <location>
        <begin position="382"/>
        <end position="404"/>
    </location>
</feature>
<dbReference type="GO" id="GO:0042391">
    <property type="term" value="P:regulation of membrane potential"/>
    <property type="evidence" value="ECO:0007669"/>
    <property type="project" value="InterPro"/>
</dbReference>
<comment type="subcellular location">
    <subcellularLocation>
        <location evidence="1">Membrane</location>
        <topology evidence="1">Multi-pass membrane protein</topology>
    </subcellularLocation>
</comment>
<keyword evidence="4 5" id="KW-0472">Membrane</keyword>
<evidence type="ECO:0000313" key="8">
    <source>
        <dbReference type="Proteomes" id="UP000014978"/>
    </source>
</evidence>
<dbReference type="Gene3D" id="1.20.1530.20">
    <property type="match status" value="1"/>
</dbReference>